<organism evidence="2 3">
    <name type="scientific">Lacticaseibacillus pabuli</name>
    <dbReference type="NCBI Taxonomy" id="3025672"/>
    <lineage>
        <taxon>Bacteria</taxon>
        <taxon>Bacillati</taxon>
        <taxon>Bacillota</taxon>
        <taxon>Bacilli</taxon>
        <taxon>Lactobacillales</taxon>
        <taxon>Lactobacillaceae</taxon>
        <taxon>Lacticaseibacillus</taxon>
    </lineage>
</organism>
<proteinExistence type="predicted"/>
<evidence type="ECO:0000313" key="3">
    <source>
        <dbReference type="Proteomes" id="UP001220377"/>
    </source>
</evidence>
<dbReference type="RefSeq" id="WP_274259700.1">
    <property type="nucleotide sequence ID" value="NZ_CP117884.1"/>
</dbReference>
<protein>
    <submittedName>
        <fullName evidence="2">Uncharacterized protein</fullName>
    </submittedName>
</protein>
<evidence type="ECO:0000313" key="2">
    <source>
        <dbReference type="EMBL" id="WDF82324.1"/>
    </source>
</evidence>
<name>A0ABY7WRB3_9LACO</name>
<dbReference type="EMBL" id="CP117884">
    <property type="protein sequence ID" value="WDF82324.1"/>
    <property type="molecule type" value="Genomic_DNA"/>
</dbReference>
<reference evidence="2 3" key="1">
    <citation type="submission" date="2023-02" db="EMBL/GenBank/DDBJ databases">
        <title>Genome sequence of Lacticaseibacillus sp. KACC 23028.</title>
        <authorList>
            <person name="Kim S."/>
            <person name="Heo J."/>
            <person name="Kwon S.-W."/>
        </authorList>
    </citation>
    <scope>NUCLEOTIDE SEQUENCE [LARGE SCALE GENOMIC DNA]</scope>
    <source>
        <strain evidence="2 3">KACC 23028</strain>
    </source>
</reference>
<feature type="signal peptide" evidence="1">
    <location>
        <begin position="1"/>
        <end position="28"/>
    </location>
</feature>
<feature type="chain" id="PRO_5045937107" evidence="1">
    <location>
        <begin position="29"/>
        <end position="99"/>
    </location>
</feature>
<keyword evidence="1" id="KW-0732">Signal</keyword>
<accession>A0ABY7WRB3</accession>
<keyword evidence="3" id="KW-1185">Reference proteome</keyword>
<evidence type="ECO:0000256" key="1">
    <source>
        <dbReference type="SAM" id="SignalP"/>
    </source>
</evidence>
<sequence>MLVVKAKVSGLVLTAVLLAGMAAGVTGATSVSANQDASAPVQTQVEGSSSIEQNIKALPASFFIAPNVTEVNMSNAIPSSRGAWFEFSSKGVLLKYGKQ</sequence>
<gene>
    <name evidence="2" type="ORF">PQ472_10580</name>
</gene>
<dbReference type="Proteomes" id="UP001220377">
    <property type="component" value="Chromosome"/>
</dbReference>